<name>A0AAW1IRB0_SAPOF</name>
<protein>
    <submittedName>
        <fullName evidence="1">Uncharacterized protein</fullName>
    </submittedName>
</protein>
<dbReference type="Proteomes" id="UP001443914">
    <property type="component" value="Unassembled WGS sequence"/>
</dbReference>
<proteinExistence type="predicted"/>
<keyword evidence="2" id="KW-1185">Reference proteome</keyword>
<dbReference type="AlphaFoldDB" id="A0AAW1IRB0"/>
<accession>A0AAW1IRB0</accession>
<sequence length="111" mass="12130">MECCISLNLSCLPIYPSHLLQLNNAATFAFPSLRVKRLSVGIMSSCSTSIYTSTQNSPSSCHIRAPGRNSSVLKSYLSDKSQCSRTLSGYWVGPDSEDGWGFVQAFVDEII</sequence>
<reference evidence="1" key="1">
    <citation type="submission" date="2024-03" db="EMBL/GenBank/DDBJ databases">
        <title>WGS assembly of Saponaria officinalis var. Norfolk2.</title>
        <authorList>
            <person name="Jenkins J."/>
            <person name="Shu S."/>
            <person name="Grimwood J."/>
            <person name="Barry K."/>
            <person name="Goodstein D."/>
            <person name="Schmutz J."/>
            <person name="Leebens-Mack J."/>
            <person name="Osbourn A."/>
        </authorList>
    </citation>
    <scope>NUCLEOTIDE SEQUENCE [LARGE SCALE GENOMIC DNA]</scope>
    <source>
        <strain evidence="1">JIC</strain>
    </source>
</reference>
<gene>
    <name evidence="1" type="ORF">RND81_09G227800</name>
</gene>
<evidence type="ECO:0000313" key="1">
    <source>
        <dbReference type="EMBL" id="KAK9691906.1"/>
    </source>
</evidence>
<organism evidence="1 2">
    <name type="scientific">Saponaria officinalis</name>
    <name type="common">Common soapwort</name>
    <name type="synonym">Lychnis saponaria</name>
    <dbReference type="NCBI Taxonomy" id="3572"/>
    <lineage>
        <taxon>Eukaryota</taxon>
        <taxon>Viridiplantae</taxon>
        <taxon>Streptophyta</taxon>
        <taxon>Embryophyta</taxon>
        <taxon>Tracheophyta</taxon>
        <taxon>Spermatophyta</taxon>
        <taxon>Magnoliopsida</taxon>
        <taxon>eudicotyledons</taxon>
        <taxon>Gunneridae</taxon>
        <taxon>Pentapetalae</taxon>
        <taxon>Caryophyllales</taxon>
        <taxon>Caryophyllaceae</taxon>
        <taxon>Caryophylleae</taxon>
        <taxon>Saponaria</taxon>
    </lineage>
</organism>
<dbReference type="EMBL" id="JBDFQZ010000009">
    <property type="protein sequence ID" value="KAK9691906.1"/>
    <property type="molecule type" value="Genomic_DNA"/>
</dbReference>
<comment type="caution">
    <text evidence="1">The sequence shown here is derived from an EMBL/GenBank/DDBJ whole genome shotgun (WGS) entry which is preliminary data.</text>
</comment>
<evidence type="ECO:0000313" key="2">
    <source>
        <dbReference type="Proteomes" id="UP001443914"/>
    </source>
</evidence>